<dbReference type="OrthoDB" id="8967235at2"/>
<reference evidence="1 2" key="1">
    <citation type="submission" date="2019-05" db="EMBL/GenBank/DDBJ databases">
        <title>Burkholderia sp. DHOD12, isolated from subtropical forest soil.</title>
        <authorList>
            <person name="Gao Z.-H."/>
            <person name="Qiu L.-H."/>
        </authorList>
    </citation>
    <scope>NUCLEOTIDE SEQUENCE [LARGE SCALE GENOMIC DNA]</scope>
    <source>
        <strain evidence="1 2">DHOD12</strain>
    </source>
</reference>
<dbReference type="AlphaFoldDB" id="A0A4P8J2F6"/>
<accession>A0A4P8J2F6</accession>
<keyword evidence="2" id="KW-1185">Reference proteome</keyword>
<proteinExistence type="predicted"/>
<dbReference type="KEGG" id="tvl:FAZ95_35440"/>
<dbReference type="RefSeq" id="WP_137337031.1">
    <property type="nucleotide sequence ID" value="NZ_CP040078.1"/>
</dbReference>
<organism evidence="1 2">
    <name type="scientific">Trinickia violacea</name>
    <dbReference type="NCBI Taxonomy" id="2571746"/>
    <lineage>
        <taxon>Bacteria</taxon>
        <taxon>Pseudomonadati</taxon>
        <taxon>Pseudomonadota</taxon>
        <taxon>Betaproteobacteria</taxon>
        <taxon>Burkholderiales</taxon>
        <taxon>Burkholderiaceae</taxon>
        <taxon>Trinickia</taxon>
    </lineage>
</organism>
<sequence>MDAELYNGYSIWGHAIRQGAGYAAGGTITRDNKLVETSGVLGHFETELDAELVGLNWCRAWVDNHG</sequence>
<evidence type="ECO:0000313" key="1">
    <source>
        <dbReference type="EMBL" id="QCP54263.1"/>
    </source>
</evidence>
<evidence type="ECO:0008006" key="3">
    <source>
        <dbReference type="Google" id="ProtNLM"/>
    </source>
</evidence>
<protein>
    <recommendedName>
        <fullName evidence="3">Transposase</fullName>
    </recommendedName>
</protein>
<dbReference type="EMBL" id="CP040078">
    <property type="protein sequence ID" value="QCP54263.1"/>
    <property type="molecule type" value="Genomic_DNA"/>
</dbReference>
<name>A0A4P8J2F6_9BURK</name>
<gene>
    <name evidence="1" type="ORF">FAZ95_35440</name>
</gene>
<dbReference type="Proteomes" id="UP000298656">
    <property type="component" value="Chromosome 2"/>
</dbReference>
<evidence type="ECO:0000313" key="2">
    <source>
        <dbReference type="Proteomes" id="UP000298656"/>
    </source>
</evidence>